<evidence type="ECO:0000313" key="1">
    <source>
        <dbReference type="EMBL" id="SUU91773.1"/>
    </source>
</evidence>
<organism evidence="1 2">
    <name type="scientific">Anaerococcus octavius</name>
    <dbReference type="NCBI Taxonomy" id="54007"/>
    <lineage>
        <taxon>Bacteria</taxon>
        <taxon>Bacillati</taxon>
        <taxon>Bacillota</taxon>
        <taxon>Tissierellia</taxon>
        <taxon>Tissierellales</taxon>
        <taxon>Peptoniphilaceae</taxon>
        <taxon>Anaerococcus</taxon>
    </lineage>
</organism>
<reference evidence="1 2" key="1">
    <citation type="submission" date="2018-06" db="EMBL/GenBank/DDBJ databases">
        <authorList>
            <consortium name="Pathogen Informatics"/>
            <person name="Doyle S."/>
        </authorList>
    </citation>
    <scope>NUCLEOTIDE SEQUENCE [LARGE SCALE GENOMIC DNA]</scope>
    <source>
        <strain evidence="1 2">NCTC9810</strain>
    </source>
</reference>
<name>A0A380WSC5_9FIRM</name>
<sequence length="66" mass="7539">MDIRIISSPTIMGGRFIIGHLRDERRSFASSESAELSEKTREEFSRGITIMGVKSERFFISEAKRS</sequence>
<gene>
    <name evidence="1" type="ORF">NCTC9810_00070</name>
</gene>
<evidence type="ECO:0000313" key="2">
    <source>
        <dbReference type="Proteomes" id="UP000255124"/>
    </source>
</evidence>
<protein>
    <submittedName>
        <fullName evidence="1">Uncharacterized protein</fullName>
    </submittedName>
</protein>
<dbReference type="Proteomes" id="UP000255124">
    <property type="component" value="Unassembled WGS sequence"/>
</dbReference>
<accession>A0A380WSC5</accession>
<proteinExistence type="predicted"/>
<dbReference type="AlphaFoldDB" id="A0A380WSC5"/>
<dbReference type="EMBL" id="UFTA01000002">
    <property type="protein sequence ID" value="SUU91773.1"/>
    <property type="molecule type" value="Genomic_DNA"/>
</dbReference>